<reference evidence="3" key="1">
    <citation type="submission" date="2017-02" db="UniProtKB">
        <authorList>
            <consortium name="WormBaseParasite"/>
        </authorList>
    </citation>
    <scope>IDENTIFICATION</scope>
</reference>
<sequence length="132" mass="15738">MKLHFLLLLSTSIICCILEVSSYHLSVSQISDLNPRPYQTTSVYETFKYEERKDMWDRIKYQLKKKQNLPTVEDKPTFLRWAWELIFPSSVTQYDKMPLPSYVKLLALENLLKNTKKPFNIQDINYVLNMNI</sequence>
<feature type="chain" id="PRO_5005895823" evidence="1">
    <location>
        <begin position="23"/>
        <end position="132"/>
    </location>
</feature>
<dbReference type="Proteomes" id="UP000046392">
    <property type="component" value="Unplaced"/>
</dbReference>
<protein>
    <submittedName>
        <fullName evidence="3">DUF3106 domain-containing protein</fullName>
    </submittedName>
</protein>
<keyword evidence="2" id="KW-1185">Reference proteome</keyword>
<dbReference type="WBParaSite" id="SPAL_0001679300.1">
    <property type="protein sequence ID" value="SPAL_0001679300.1"/>
    <property type="gene ID" value="SPAL_0001679300"/>
</dbReference>
<accession>A0A0N5CG14</accession>
<evidence type="ECO:0000256" key="1">
    <source>
        <dbReference type="SAM" id="SignalP"/>
    </source>
</evidence>
<dbReference type="AlphaFoldDB" id="A0A0N5CG14"/>
<keyword evidence="1" id="KW-0732">Signal</keyword>
<evidence type="ECO:0000313" key="3">
    <source>
        <dbReference type="WBParaSite" id="SPAL_0001679300.1"/>
    </source>
</evidence>
<proteinExistence type="predicted"/>
<evidence type="ECO:0000313" key="2">
    <source>
        <dbReference type="Proteomes" id="UP000046392"/>
    </source>
</evidence>
<feature type="signal peptide" evidence="1">
    <location>
        <begin position="1"/>
        <end position="22"/>
    </location>
</feature>
<organism evidence="2 3">
    <name type="scientific">Strongyloides papillosus</name>
    <name type="common">Intestinal threadworm</name>
    <dbReference type="NCBI Taxonomy" id="174720"/>
    <lineage>
        <taxon>Eukaryota</taxon>
        <taxon>Metazoa</taxon>
        <taxon>Ecdysozoa</taxon>
        <taxon>Nematoda</taxon>
        <taxon>Chromadorea</taxon>
        <taxon>Rhabditida</taxon>
        <taxon>Tylenchina</taxon>
        <taxon>Panagrolaimomorpha</taxon>
        <taxon>Strongyloidoidea</taxon>
        <taxon>Strongyloididae</taxon>
        <taxon>Strongyloides</taxon>
    </lineage>
</organism>
<name>A0A0N5CG14_STREA</name>